<dbReference type="PIRSF" id="PIRSF009320">
    <property type="entry name" value="Nuc_binding_HP_1000"/>
    <property type="match status" value="1"/>
</dbReference>
<feature type="domain" description="AAA" evidence="1">
    <location>
        <begin position="2"/>
        <end position="176"/>
    </location>
</feature>
<dbReference type="Proteomes" id="UP001597389">
    <property type="component" value="Unassembled WGS sequence"/>
</dbReference>
<gene>
    <name evidence="2" type="ORF">ACFSW8_14060</name>
</gene>
<dbReference type="EMBL" id="JBHUJB010000061">
    <property type="protein sequence ID" value="MFD2160028.1"/>
    <property type="molecule type" value="Genomic_DNA"/>
</dbReference>
<name>A0ABW4ZDP6_9BACT</name>
<dbReference type="PANTHER" id="PTHR13696">
    <property type="entry name" value="P-LOOP CONTAINING NUCLEOSIDE TRIPHOSPHATE HYDROLASE"/>
    <property type="match status" value="1"/>
</dbReference>
<dbReference type="PANTHER" id="PTHR13696:SF99">
    <property type="entry name" value="COBYRINIC ACID AC-DIAMIDE SYNTHASE"/>
    <property type="match status" value="1"/>
</dbReference>
<accession>A0ABW4ZDP6</accession>
<dbReference type="RefSeq" id="WP_377088994.1">
    <property type="nucleotide sequence ID" value="NZ_JBHSJL010000014.1"/>
</dbReference>
<keyword evidence="3" id="KW-1185">Reference proteome</keyword>
<organism evidence="2 3">
    <name type="scientific">Rubritalea tangerina</name>
    <dbReference type="NCBI Taxonomy" id="430798"/>
    <lineage>
        <taxon>Bacteria</taxon>
        <taxon>Pseudomonadati</taxon>
        <taxon>Verrucomicrobiota</taxon>
        <taxon>Verrucomicrobiia</taxon>
        <taxon>Verrucomicrobiales</taxon>
        <taxon>Rubritaleaceae</taxon>
        <taxon>Rubritalea</taxon>
    </lineage>
</organism>
<dbReference type="CDD" id="cd02042">
    <property type="entry name" value="ParAB_family"/>
    <property type="match status" value="1"/>
</dbReference>
<protein>
    <submittedName>
        <fullName evidence="2">ParA family protein</fullName>
    </submittedName>
</protein>
<dbReference type="InterPro" id="IPR050678">
    <property type="entry name" value="DNA_Partitioning_ATPase"/>
</dbReference>
<reference evidence="3" key="1">
    <citation type="journal article" date="2019" name="Int. J. Syst. Evol. Microbiol.">
        <title>The Global Catalogue of Microorganisms (GCM) 10K type strain sequencing project: providing services to taxonomists for standard genome sequencing and annotation.</title>
        <authorList>
            <consortium name="The Broad Institute Genomics Platform"/>
            <consortium name="The Broad Institute Genome Sequencing Center for Infectious Disease"/>
            <person name="Wu L."/>
            <person name="Ma J."/>
        </authorList>
    </citation>
    <scope>NUCLEOTIDE SEQUENCE [LARGE SCALE GENOMIC DNA]</scope>
    <source>
        <strain evidence="3">CCUG 57942</strain>
    </source>
</reference>
<dbReference type="InterPro" id="IPR025669">
    <property type="entry name" value="AAA_dom"/>
</dbReference>
<proteinExistence type="predicted"/>
<dbReference type="Gene3D" id="3.40.50.300">
    <property type="entry name" value="P-loop containing nucleotide triphosphate hydrolases"/>
    <property type="match status" value="1"/>
</dbReference>
<dbReference type="Pfam" id="PF13614">
    <property type="entry name" value="AAA_31"/>
    <property type="match status" value="1"/>
</dbReference>
<sequence>MTSIVVSSQKGGVGKTTVSINLAYAFARAGWNVLLVDSDPQGSVGLSLTRQSRKLLGFFDYLGDEGRSFDSLIVPTRMETLSMVPAGQGEGYELGGGYSESVAKRVDAFLGEAEIKGYDICIMDSAAGLFGITRDVLVCADAVLVPQQAEPLGIRSIPKMLQGLTELRSQNEKLQILGVLLTMVQRDLVESAEAANGMRQLLPSAMVMEAEVARDDLFLKASGKGVPVGVLQGATSLLDTFNSLRMEIESKLGLSR</sequence>
<dbReference type="SUPFAM" id="SSF52540">
    <property type="entry name" value="P-loop containing nucleoside triphosphate hydrolases"/>
    <property type="match status" value="1"/>
</dbReference>
<evidence type="ECO:0000313" key="2">
    <source>
        <dbReference type="EMBL" id="MFD2160028.1"/>
    </source>
</evidence>
<dbReference type="InterPro" id="IPR027417">
    <property type="entry name" value="P-loop_NTPase"/>
</dbReference>
<evidence type="ECO:0000259" key="1">
    <source>
        <dbReference type="Pfam" id="PF13614"/>
    </source>
</evidence>
<comment type="caution">
    <text evidence="2">The sequence shown here is derived from an EMBL/GenBank/DDBJ whole genome shotgun (WGS) entry which is preliminary data.</text>
</comment>
<evidence type="ECO:0000313" key="3">
    <source>
        <dbReference type="Proteomes" id="UP001597389"/>
    </source>
</evidence>